<keyword evidence="8" id="KW-0812">Transmembrane</keyword>
<keyword evidence="8" id="KW-0472">Membrane</keyword>
<dbReference type="GO" id="GO:0051537">
    <property type="term" value="F:2 iron, 2 sulfur cluster binding"/>
    <property type="evidence" value="ECO:0007669"/>
    <property type="project" value="UniProtKB-KW"/>
</dbReference>
<feature type="domain" description="Rieske" evidence="9">
    <location>
        <begin position="56"/>
        <end position="158"/>
    </location>
</feature>
<reference evidence="10 11" key="1">
    <citation type="submission" date="2020-03" db="EMBL/GenBank/DDBJ databases">
        <title>Metabolic flexibility allows generalist bacteria to become dominant in a frequently disturbed ecosystem.</title>
        <authorList>
            <person name="Chen Y.-J."/>
            <person name="Leung P.M."/>
            <person name="Bay S.K."/>
            <person name="Hugenholtz P."/>
            <person name="Kessler A.J."/>
            <person name="Shelley G."/>
            <person name="Waite D.W."/>
            <person name="Cook P.L."/>
            <person name="Greening C."/>
        </authorList>
    </citation>
    <scope>NUCLEOTIDE SEQUENCE [LARGE SCALE GENOMIC DNA]</scope>
    <source>
        <strain evidence="10">SS_bin_28</strain>
    </source>
</reference>
<dbReference type="PROSITE" id="PS51296">
    <property type="entry name" value="RIESKE"/>
    <property type="match status" value="1"/>
</dbReference>
<name>A0A7Y2EAI1_UNCEI</name>
<sequence length="194" mass="21130">MAHADDADKTVPERRTFFSTASNILMGGGILAAYGTLAGFMGRFLYPARSAPKGWMYVTDLASFEPETAIHFKTPSGERVLVTRRTRGQEASDFIALSGTCPHLGCQVFWEQKNERFFCPCHNGVFNPEGKATEGPPAKENQELLAYPLKVEGGLLYIEVPLETLAQGDGETYEPIARGGGHDPCLDADSLDRG</sequence>
<dbReference type="PANTHER" id="PTHR10134">
    <property type="entry name" value="CYTOCHROME B-C1 COMPLEX SUBUNIT RIESKE, MITOCHONDRIAL"/>
    <property type="match status" value="1"/>
</dbReference>
<organism evidence="10 11">
    <name type="scientific">Eiseniibacteriota bacterium</name>
    <dbReference type="NCBI Taxonomy" id="2212470"/>
    <lineage>
        <taxon>Bacteria</taxon>
        <taxon>Candidatus Eiseniibacteriota</taxon>
    </lineage>
</organism>
<dbReference type="GO" id="GO:0016020">
    <property type="term" value="C:membrane"/>
    <property type="evidence" value="ECO:0007669"/>
    <property type="project" value="InterPro"/>
</dbReference>
<dbReference type="InterPro" id="IPR014349">
    <property type="entry name" value="Rieske_Fe-S_prot"/>
</dbReference>
<comment type="cofactor">
    <cofactor evidence="6">
        <name>[2Fe-2S] cluster</name>
        <dbReference type="ChEBI" id="CHEBI:190135"/>
    </cofactor>
</comment>
<gene>
    <name evidence="10" type="ORF">HKN21_15930</name>
</gene>
<dbReference type="AlphaFoldDB" id="A0A7Y2EAI1"/>
<dbReference type="GO" id="GO:0046872">
    <property type="term" value="F:metal ion binding"/>
    <property type="evidence" value="ECO:0007669"/>
    <property type="project" value="UniProtKB-KW"/>
</dbReference>
<feature type="transmembrane region" description="Helical" evidence="8">
    <location>
        <begin position="24"/>
        <end position="46"/>
    </location>
</feature>
<comment type="caution">
    <text evidence="10">The sequence shown here is derived from an EMBL/GenBank/DDBJ whole genome shotgun (WGS) entry which is preliminary data.</text>
</comment>
<evidence type="ECO:0000256" key="8">
    <source>
        <dbReference type="SAM" id="Phobius"/>
    </source>
</evidence>
<dbReference type="CDD" id="cd03467">
    <property type="entry name" value="Rieske"/>
    <property type="match status" value="1"/>
</dbReference>
<dbReference type="Pfam" id="PF00355">
    <property type="entry name" value="Rieske"/>
    <property type="match status" value="1"/>
</dbReference>
<dbReference type="SUPFAM" id="SSF50022">
    <property type="entry name" value="ISP domain"/>
    <property type="match status" value="1"/>
</dbReference>
<keyword evidence="3" id="KW-0408">Iron</keyword>
<evidence type="ECO:0000256" key="3">
    <source>
        <dbReference type="ARBA" id="ARBA00023004"/>
    </source>
</evidence>
<keyword evidence="4" id="KW-0411">Iron-sulfur</keyword>
<evidence type="ECO:0000256" key="5">
    <source>
        <dbReference type="ARBA" id="ARBA00023157"/>
    </source>
</evidence>
<keyword evidence="8" id="KW-1133">Transmembrane helix</keyword>
<evidence type="ECO:0000256" key="4">
    <source>
        <dbReference type="ARBA" id="ARBA00023014"/>
    </source>
</evidence>
<keyword evidence="1" id="KW-0001">2Fe-2S</keyword>
<feature type="region of interest" description="Disordered" evidence="7">
    <location>
        <begin position="173"/>
        <end position="194"/>
    </location>
</feature>
<dbReference type="InterPro" id="IPR017941">
    <property type="entry name" value="Rieske_2Fe-2S"/>
</dbReference>
<dbReference type="Gene3D" id="2.102.10.10">
    <property type="entry name" value="Rieske [2Fe-2S] iron-sulphur domain"/>
    <property type="match status" value="1"/>
</dbReference>
<feature type="compositionally biased region" description="Basic and acidic residues" evidence="7">
    <location>
        <begin position="180"/>
        <end position="194"/>
    </location>
</feature>
<evidence type="ECO:0000256" key="6">
    <source>
        <dbReference type="ARBA" id="ARBA00034078"/>
    </source>
</evidence>
<evidence type="ECO:0000256" key="7">
    <source>
        <dbReference type="SAM" id="MobiDB-lite"/>
    </source>
</evidence>
<evidence type="ECO:0000313" key="11">
    <source>
        <dbReference type="Proteomes" id="UP000547674"/>
    </source>
</evidence>
<evidence type="ECO:0000259" key="9">
    <source>
        <dbReference type="PROSITE" id="PS51296"/>
    </source>
</evidence>
<evidence type="ECO:0000256" key="2">
    <source>
        <dbReference type="ARBA" id="ARBA00022723"/>
    </source>
</evidence>
<dbReference type="InterPro" id="IPR005805">
    <property type="entry name" value="Rieske_Fe-S_prot_C"/>
</dbReference>
<proteinExistence type="predicted"/>
<dbReference type="InterPro" id="IPR036922">
    <property type="entry name" value="Rieske_2Fe-2S_sf"/>
</dbReference>
<dbReference type="PRINTS" id="PR00162">
    <property type="entry name" value="RIESKE"/>
</dbReference>
<evidence type="ECO:0000313" key="10">
    <source>
        <dbReference type="EMBL" id="NNF08253.1"/>
    </source>
</evidence>
<keyword evidence="2" id="KW-0479">Metal-binding</keyword>
<evidence type="ECO:0000256" key="1">
    <source>
        <dbReference type="ARBA" id="ARBA00022714"/>
    </source>
</evidence>
<keyword evidence="5" id="KW-1015">Disulfide bond</keyword>
<protein>
    <submittedName>
        <fullName evidence="10">Ubiquinol-cytochrome c reductase iron-sulfur subunit</fullName>
    </submittedName>
</protein>
<dbReference type="EMBL" id="JABDJR010000637">
    <property type="protein sequence ID" value="NNF08253.1"/>
    <property type="molecule type" value="Genomic_DNA"/>
</dbReference>
<dbReference type="Proteomes" id="UP000547674">
    <property type="component" value="Unassembled WGS sequence"/>
</dbReference>
<accession>A0A7Y2EAI1</accession>